<gene>
    <name evidence="21" type="ORF">ACFOUP_18265</name>
</gene>
<feature type="domain" description="HPt" evidence="20">
    <location>
        <begin position="1260"/>
        <end position="1356"/>
    </location>
</feature>
<dbReference type="CDD" id="cd00130">
    <property type="entry name" value="PAS"/>
    <property type="match status" value="4"/>
</dbReference>
<evidence type="ECO:0000313" key="22">
    <source>
        <dbReference type="Proteomes" id="UP001595766"/>
    </source>
</evidence>
<dbReference type="Pfam" id="PF00072">
    <property type="entry name" value="Response_reg"/>
    <property type="match status" value="1"/>
</dbReference>
<dbReference type="InterPro" id="IPR008207">
    <property type="entry name" value="Sig_transdc_His_kin_Hpt_dom"/>
</dbReference>
<evidence type="ECO:0000256" key="13">
    <source>
        <dbReference type="ARBA" id="ARBA00023293"/>
    </source>
</evidence>
<protein>
    <submittedName>
        <fullName evidence="21">PAS domain S-box protein</fullName>
    </submittedName>
</protein>
<dbReference type="NCBIfam" id="TIGR00229">
    <property type="entry name" value="sensory_box"/>
    <property type="match status" value="4"/>
</dbReference>
<dbReference type="InterPro" id="IPR001789">
    <property type="entry name" value="Sig_transdc_resp-reg_receiver"/>
</dbReference>
<evidence type="ECO:0000256" key="12">
    <source>
        <dbReference type="ARBA" id="ARBA00023136"/>
    </source>
</evidence>
<dbReference type="Proteomes" id="UP001595766">
    <property type="component" value="Unassembled WGS sequence"/>
</dbReference>
<evidence type="ECO:0000259" key="17">
    <source>
        <dbReference type="PROSITE" id="PS50110"/>
    </source>
</evidence>
<proteinExistence type="predicted"/>
<feature type="domain" description="Response regulatory" evidence="17">
    <location>
        <begin position="1112"/>
        <end position="1227"/>
    </location>
</feature>
<keyword evidence="22" id="KW-1185">Reference proteome</keyword>
<feature type="domain" description="PAS" evidence="18">
    <location>
        <begin position="724"/>
        <end position="779"/>
    </location>
</feature>
<evidence type="ECO:0000256" key="14">
    <source>
        <dbReference type="PROSITE-ProRule" id="PRU00110"/>
    </source>
</evidence>
<dbReference type="InterPro" id="IPR000014">
    <property type="entry name" value="PAS"/>
</dbReference>
<dbReference type="SMART" id="SM00387">
    <property type="entry name" value="HATPase_c"/>
    <property type="match status" value="1"/>
</dbReference>
<evidence type="ECO:0000313" key="21">
    <source>
        <dbReference type="EMBL" id="MFC3978333.1"/>
    </source>
</evidence>
<dbReference type="Pfam" id="PF00512">
    <property type="entry name" value="HisKA"/>
    <property type="match status" value="1"/>
</dbReference>
<dbReference type="PROSITE" id="PS50113">
    <property type="entry name" value="PAC"/>
    <property type="match status" value="4"/>
</dbReference>
<feature type="domain" description="PAC" evidence="19">
    <location>
        <begin position="365"/>
        <end position="418"/>
    </location>
</feature>
<dbReference type="PROSITE" id="PS50109">
    <property type="entry name" value="HIS_KIN"/>
    <property type="match status" value="1"/>
</dbReference>
<evidence type="ECO:0000259" key="18">
    <source>
        <dbReference type="PROSITE" id="PS50112"/>
    </source>
</evidence>
<dbReference type="PANTHER" id="PTHR45339:SF1">
    <property type="entry name" value="HYBRID SIGNAL TRANSDUCTION HISTIDINE KINASE J"/>
    <property type="match status" value="1"/>
</dbReference>
<keyword evidence="13" id="KW-0141">cGMP biosynthesis</keyword>
<dbReference type="InterPro" id="IPR001610">
    <property type="entry name" value="PAC"/>
</dbReference>
<feature type="domain" description="PAS" evidence="18">
    <location>
        <begin position="419"/>
        <end position="492"/>
    </location>
</feature>
<comment type="catalytic activity">
    <reaction evidence="1">
        <text>ATP + protein L-histidine = ADP + protein N-phospho-L-histidine.</text>
        <dbReference type="EC" id="2.7.13.3"/>
    </reaction>
</comment>
<dbReference type="InterPro" id="IPR011006">
    <property type="entry name" value="CheY-like_superfamily"/>
</dbReference>
<evidence type="ECO:0000256" key="2">
    <source>
        <dbReference type="ARBA" id="ARBA00004651"/>
    </source>
</evidence>
<dbReference type="SMART" id="SM00388">
    <property type="entry name" value="HisKA"/>
    <property type="match status" value="1"/>
</dbReference>
<dbReference type="InterPro" id="IPR036890">
    <property type="entry name" value="HATPase_C_sf"/>
</dbReference>
<evidence type="ECO:0000256" key="3">
    <source>
        <dbReference type="ARBA" id="ARBA00022475"/>
    </source>
</evidence>
<dbReference type="PANTHER" id="PTHR45339">
    <property type="entry name" value="HYBRID SIGNAL TRANSDUCTION HISTIDINE KINASE J"/>
    <property type="match status" value="1"/>
</dbReference>
<keyword evidence="6" id="KW-0812">Transmembrane</keyword>
<dbReference type="InterPro" id="IPR000700">
    <property type="entry name" value="PAS-assoc_C"/>
</dbReference>
<dbReference type="SMART" id="SM00065">
    <property type="entry name" value="GAF"/>
    <property type="match status" value="1"/>
</dbReference>
<dbReference type="InterPro" id="IPR036641">
    <property type="entry name" value="HPT_dom_sf"/>
</dbReference>
<keyword evidence="7" id="KW-0547">Nucleotide-binding</keyword>
<feature type="domain" description="PAS" evidence="18">
    <location>
        <begin position="162"/>
        <end position="210"/>
    </location>
</feature>
<evidence type="ECO:0000256" key="9">
    <source>
        <dbReference type="ARBA" id="ARBA00022840"/>
    </source>
</evidence>
<evidence type="ECO:0000256" key="15">
    <source>
        <dbReference type="PROSITE-ProRule" id="PRU00169"/>
    </source>
</evidence>
<evidence type="ECO:0000256" key="4">
    <source>
        <dbReference type="ARBA" id="ARBA00022553"/>
    </source>
</evidence>
<dbReference type="SUPFAM" id="SSF55874">
    <property type="entry name" value="ATPase domain of HSP90 chaperone/DNA topoisomerase II/histidine kinase"/>
    <property type="match status" value="1"/>
</dbReference>
<keyword evidence="10" id="KW-1133">Transmembrane helix</keyword>
<dbReference type="SMART" id="SM00091">
    <property type="entry name" value="PAS"/>
    <property type="match status" value="3"/>
</dbReference>
<dbReference type="PROSITE" id="PS50112">
    <property type="entry name" value="PAS"/>
    <property type="match status" value="3"/>
</dbReference>
<dbReference type="InterPro" id="IPR042463">
    <property type="entry name" value="HNOB_dom_associated_sf"/>
</dbReference>
<evidence type="ECO:0000259" key="19">
    <source>
        <dbReference type="PROSITE" id="PS50113"/>
    </source>
</evidence>
<dbReference type="InterPro" id="IPR003594">
    <property type="entry name" value="HATPase_dom"/>
</dbReference>
<dbReference type="Pfam" id="PF01590">
    <property type="entry name" value="GAF"/>
    <property type="match status" value="1"/>
</dbReference>
<dbReference type="InterPro" id="IPR013655">
    <property type="entry name" value="PAS_fold_3"/>
</dbReference>
<dbReference type="CDD" id="cd00082">
    <property type="entry name" value="HisKA"/>
    <property type="match status" value="1"/>
</dbReference>
<feature type="modified residue" description="Phosphohistidine" evidence="14">
    <location>
        <position position="1299"/>
    </location>
</feature>
<comment type="caution">
    <text evidence="21">The sequence shown here is derived from an EMBL/GenBank/DDBJ whole genome shotgun (WGS) entry which is preliminary data.</text>
</comment>
<dbReference type="Gene3D" id="3.30.565.10">
    <property type="entry name" value="Histidine kinase-like ATPase, C-terminal domain"/>
    <property type="match status" value="1"/>
</dbReference>
<evidence type="ECO:0000259" key="20">
    <source>
        <dbReference type="PROSITE" id="PS50894"/>
    </source>
</evidence>
<dbReference type="InterPro" id="IPR003661">
    <property type="entry name" value="HisK_dim/P_dom"/>
</dbReference>
<dbReference type="PROSITE" id="PS50894">
    <property type="entry name" value="HPT"/>
    <property type="match status" value="1"/>
</dbReference>
<dbReference type="Pfam" id="PF13426">
    <property type="entry name" value="PAS_9"/>
    <property type="match status" value="2"/>
</dbReference>
<evidence type="ECO:0000256" key="11">
    <source>
        <dbReference type="ARBA" id="ARBA00023012"/>
    </source>
</evidence>
<feature type="domain" description="PAC" evidence="19">
    <location>
        <begin position="236"/>
        <end position="288"/>
    </location>
</feature>
<evidence type="ECO:0000256" key="6">
    <source>
        <dbReference type="ARBA" id="ARBA00022692"/>
    </source>
</evidence>
<dbReference type="InterPro" id="IPR035965">
    <property type="entry name" value="PAS-like_dom_sf"/>
</dbReference>
<dbReference type="SMART" id="SM00086">
    <property type="entry name" value="PAC"/>
    <property type="match status" value="4"/>
</dbReference>
<dbReference type="InterPro" id="IPR036097">
    <property type="entry name" value="HisK_dim/P_sf"/>
</dbReference>
<comment type="subcellular location">
    <subcellularLocation>
        <location evidence="2">Cell membrane</location>
        <topology evidence="2">Multi-pass membrane protein</topology>
    </subcellularLocation>
</comment>
<dbReference type="PRINTS" id="PR00344">
    <property type="entry name" value="BCTRLSENSOR"/>
</dbReference>
<dbReference type="SUPFAM" id="SSF55781">
    <property type="entry name" value="GAF domain-like"/>
    <property type="match status" value="1"/>
</dbReference>
<dbReference type="Gene3D" id="1.20.120.160">
    <property type="entry name" value="HPT domain"/>
    <property type="match status" value="1"/>
</dbReference>
<dbReference type="SUPFAM" id="SSF47226">
    <property type="entry name" value="Histidine-containing phosphotransfer domain, HPT domain"/>
    <property type="match status" value="1"/>
</dbReference>
<keyword evidence="11" id="KW-0902">Two-component regulatory system</keyword>
<dbReference type="RefSeq" id="WP_241295104.1">
    <property type="nucleotide sequence ID" value="NZ_JAKZGR010000008.1"/>
</dbReference>
<dbReference type="Gene3D" id="1.10.287.130">
    <property type="match status" value="1"/>
</dbReference>
<feature type="modified residue" description="4-aspartylphosphate" evidence="15">
    <location>
        <position position="1161"/>
    </location>
</feature>
<dbReference type="InterPro" id="IPR011645">
    <property type="entry name" value="HNOB_dom_associated"/>
</dbReference>
<dbReference type="Gene3D" id="3.30.450.40">
    <property type="match status" value="1"/>
</dbReference>
<evidence type="ECO:0000259" key="16">
    <source>
        <dbReference type="PROSITE" id="PS50109"/>
    </source>
</evidence>
<dbReference type="Pfam" id="PF07701">
    <property type="entry name" value="HNOBA"/>
    <property type="match status" value="1"/>
</dbReference>
<dbReference type="EMBL" id="JBHSAV010000094">
    <property type="protein sequence ID" value="MFC3978333.1"/>
    <property type="molecule type" value="Genomic_DNA"/>
</dbReference>
<dbReference type="SUPFAM" id="SSF47384">
    <property type="entry name" value="Homodimeric domain of signal transducing histidine kinase"/>
    <property type="match status" value="1"/>
</dbReference>
<keyword evidence="5" id="KW-0808">Transferase</keyword>
<organism evidence="21 22">
    <name type="scientific">Belliella kenyensis</name>
    <dbReference type="NCBI Taxonomy" id="1472724"/>
    <lineage>
        <taxon>Bacteria</taxon>
        <taxon>Pseudomonadati</taxon>
        <taxon>Bacteroidota</taxon>
        <taxon>Cytophagia</taxon>
        <taxon>Cytophagales</taxon>
        <taxon>Cyclobacteriaceae</taxon>
        <taxon>Belliella</taxon>
    </lineage>
</organism>
<feature type="domain" description="Histidine kinase" evidence="16">
    <location>
        <begin position="867"/>
        <end position="1089"/>
    </location>
</feature>
<evidence type="ECO:0000256" key="1">
    <source>
        <dbReference type="ARBA" id="ARBA00000085"/>
    </source>
</evidence>
<dbReference type="SMART" id="SM00448">
    <property type="entry name" value="REC"/>
    <property type="match status" value="1"/>
</dbReference>
<name>A0ABV8ESM8_9BACT</name>
<dbReference type="InterPro" id="IPR005467">
    <property type="entry name" value="His_kinase_dom"/>
</dbReference>
<dbReference type="Pfam" id="PF08447">
    <property type="entry name" value="PAS_3"/>
    <property type="match status" value="2"/>
</dbReference>
<dbReference type="CDD" id="cd17546">
    <property type="entry name" value="REC_hyHK_CKI1_RcsC-like"/>
    <property type="match status" value="1"/>
</dbReference>
<accession>A0ABV8ESM8</accession>
<keyword evidence="3" id="KW-1003">Cell membrane</keyword>
<dbReference type="InterPro" id="IPR029016">
    <property type="entry name" value="GAF-like_dom_sf"/>
</dbReference>
<keyword evidence="8" id="KW-0418">Kinase</keyword>
<sequence length="1356" mass="155728">MRHNLEHITFSINQLNRVFPFHFGFDEKGKILFIGPSLEKMLGDIKNQFFNELFSFERPKLQHVDFIDLSKSLDKTFLLRSKEQKKALFRGQFDYFEEFNFLIFLGTPWFANIEEVAANDLTISDFAPLDPLIDLLHLIKNQELVTEDLKELLDTINFQKQELEKLSYVASANAEGVLFTDKNGRITYVNEGFLKETGFTKPEVLGKTLIEIGMGSLTEKLKLEQMISAFFKQEPFKIELKMYRNDGSSFDARVNGQPIFSNKGELLYFFSQIENVTVEKETKKRIKDFEDTFRMVLEFSGDNVWEYNFITNKTVYSNKKNSFFGFEINEKIDLVKLWYESIYEEDLALLVENDYQYRNSLLSSHDIEYRIRLKDGSIKWVRDRGIVIQKDPNGKPLKIIGTHSDITEQKNAQQELLIVNKRLSSVLNELKDVIWSVTYPEFNGIFFTPSAEMLFGLDMNTMMKDNSWWEKVIHPQDLHIFKEVISEVEEKSEYDKNYRIITPDGQIKWVQNKGKLIFENNVPVRMNGILVDITEQKKTEELLKTEENLKNILIEISSTYINMDLEEVDHKIQNSLHRIGKFVNADRAYIFKYDLIEQTCSCTYEWVQEGISEELENLQKISMLDLPYWVNAHQKGIPFSVEDTSTLEEKGLKELKDILEPQGIQSLIAIPMIYKNELLGFVGFDAVRSKHTYSQKEIELLFVFAQMLVNVQMRKQAEKRLFHQEEKFRNIISNMNLGLLEVDLDENVLHANTTFCEMSGYTLTQLVGSKATDLLLDEDSKVKVLERSKSRIDGISDSYELQYKRPDGTTRWWYISGAPNYNDKNELIGSIGIHLDITDQKTLEVELIRQREEAEKSKRAKEIFFANMSHEIRTPMNAIVGMSEQMAKTTLDNKQKLFLSTIQSSASHLTVIIKDILDLSKLEAGKMTLESIGFKMEEVLHKAIQMMYSKAEEKGLDLDGFSCDSTLEPILIGDPYRINQILLNLISNAVKFTEKGQVQVSCKVLKDYGDAQKIAIQIVDTGIGMDTAFVDGNIEKFSQEDSTITRKFGGTGLGLSITKDLVSLMGGALEIKSKKGIGTQVKVTFTLKKGTEIDLPKESVLKVDLKKLEGKRVLVVDDNQFNRLVATTILEQYNLQLTTASNGQEAVNICRDKEFDLVLMDIQMPVMDGVKATRIIRDELQKSVPIIALTAFAMKGDEEKYLSLGMNGYLAKPFQEKDVLKILGSIWEINNREINQPRLNPIKIKQLYSLAELEALAKGNTEFVTKMISIFASNAKEAIQNFNSGLEKGDFNLIKKTAHKVKPSIKMMQITEISDEISELEKEIEGQKDSPRMKYIISTIEQVLLEVLKDFKHKGL</sequence>
<keyword evidence="4 15" id="KW-0597">Phosphoprotein</keyword>
<dbReference type="Gene3D" id="3.30.450.20">
    <property type="entry name" value="PAS domain"/>
    <property type="match status" value="4"/>
</dbReference>
<keyword evidence="9" id="KW-0067">ATP-binding</keyword>
<reference evidence="22" key="1">
    <citation type="journal article" date="2019" name="Int. J. Syst. Evol. Microbiol.">
        <title>The Global Catalogue of Microorganisms (GCM) 10K type strain sequencing project: providing services to taxonomists for standard genome sequencing and annotation.</title>
        <authorList>
            <consortium name="The Broad Institute Genomics Platform"/>
            <consortium name="The Broad Institute Genome Sequencing Center for Infectious Disease"/>
            <person name="Wu L."/>
            <person name="Ma J."/>
        </authorList>
    </citation>
    <scope>NUCLEOTIDE SEQUENCE [LARGE SCALE GENOMIC DNA]</scope>
    <source>
        <strain evidence="22">CECT 8551</strain>
    </source>
</reference>
<dbReference type="Pfam" id="PF02518">
    <property type="entry name" value="HATPase_c"/>
    <property type="match status" value="1"/>
</dbReference>
<feature type="domain" description="PAC" evidence="19">
    <location>
        <begin position="494"/>
        <end position="545"/>
    </location>
</feature>
<dbReference type="SUPFAM" id="SSF55785">
    <property type="entry name" value="PYP-like sensor domain (PAS domain)"/>
    <property type="match status" value="4"/>
</dbReference>
<feature type="domain" description="PAC" evidence="19">
    <location>
        <begin position="797"/>
        <end position="849"/>
    </location>
</feature>
<evidence type="ECO:0000256" key="10">
    <source>
        <dbReference type="ARBA" id="ARBA00022989"/>
    </source>
</evidence>
<dbReference type="Gene3D" id="3.30.450.260">
    <property type="entry name" value="Haem NO binding associated domain"/>
    <property type="match status" value="1"/>
</dbReference>
<evidence type="ECO:0000256" key="8">
    <source>
        <dbReference type="ARBA" id="ARBA00022777"/>
    </source>
</evidence>
<evidence type="ECO:0000256" key="7">
    <source>
        <dbReference type="ARBA" id="ARBA00022741"/>
    </source>
</evidence>
<keyword evidence="12" id="KW-0472">Membrane</keyword>
<evidence type="ECO:0000256" key="5">
    <source>
        <dbReference type="ARBA" id="ARBA00022679"/>
    </source>
</evidence>
<dbReference type="CDD" id="cd16922">
    <property type="entry name" value="HATPase_EvgS-ArcB-TorS-like"/>
    <property type="match status" value="1"/>
</dbReference>
<dbReference type="InterPro" id="IPR003018">
    <property type="entry name" value="GAF"/>
</dbReference>
<dbReference type="PROSITE" id="PS50110">
    <property type="entry name" value="RESPONSE_REGULATORY"/>
    <property type="match status" value="1"/>
</dbReference>
<dbReference type="SUPFAM" id="SSF52172">
    <property type="entry name" value="CheY-like"/>
    <property type="match status" value="1"/>
</dbReference>
<dbReference type="InterPro" id="IPR004358">
    <property type="entry name" value="Sig_transdc_His_kin-like_C"/>
</dbReference>
<dbReference type="Gene3D" id="3.40.50.2300">
    <property type="match status" value="1"/>
</dbReference>